<comment type="caution">
    <text evidence="3">The sequence shown here is derived from an EMBL/GenBank/DDBJ whole genome shotgun (WGS) entry which is preliminary data.</text>
</comment>
<gene>
    <name evidence="3" type="ORF">E0L93_13010</name>
</gene>
<accession>A0A4R1BDY0</accession>
<comment type="similarity">
    <text evidence="1 2">Belongs to the enoyl-CoA hydratase/isomerase family.</text>
</comment>
<keyword evidence="3" id="KW-0413">Isomerase</keyword>
<dbReference type="PANTHER" id="PTHR43459:SF1">
    <property type="entry name" value="EG:BACN32G11.4 PROTEIN"/>
    <property type="match status" value="1"/>
</dbReference>
<dbReference type="AlphaFoldDB" id="A0A4R1BDY0"/>
<dbReference type="OrthoDB" id="8452484at2"/>
<sequence length="260" mass="28149">MYETVLFDRDGGVATITLNRPEALNSFNRKLHEEFYVALDRAAEDEGVRCVVLRGSGRAFSTGADLRSVTEVEESPDLGSYLRETYSRLVARMAAIRKPVVGALHGPVYGAGLGIALACDLRVAAESARFSMAFVRIGLMPDAGSSFFLPRLVGLGRAMELAMLGEELDAGEARRIGLVNRVVPDGELEATVQELAARLAGGPTVALGWIKESLYRSFESDLSTALETEAAGQTVCGRTEDFREGVAAFLEKRRPRYAGR</sequence>
<name>A0A4R1BDY0_9ACTN</name>
<dbReference type="Proteomes" id="UP000295244">
    <property type="component" value="Unassembled WGS sequence"/>
</dbReference>
<dbReference type="InterPro" id="IPR014748">
    <property type="entry name" value="Enoyl-CoA_hydra_C"/>
</dbReference>
<evidence type="ECO:0000256" key="2">
    <source>
        <dbReference type="RuleBase" id="RU003707"/>
    </source>
</evidence>
<dbReference type="InterPro" id="IPR001753">
    <property type="entry name" value="Enoyl-CoA_hydra/iso"/>
</dbReference>
<dbReference type="InterPro" id="IPR018376">
    <property type="entry name" value="Enoyl-CoA_hyd/isom_CS"/>
</dbReference>
<dbReference type="PROSITE" id="PS00166">
    <property type="entry name" value="ENOYL_COA_HYDRATASE"/>
    <property type="match status" value="1"/>
</dbReference>
<dbReference type="PANTHER" id="PTHR43459">
    <property type="entry name" value="ENOYL-COA HYDRATASE"/>
    <property type="match status" value="1"/>
</dbReference>
<dbReference type="Gene3D" id="3.90.226.10">
    <property type="entry name" value="2-enoyl-CoA Hydratase, Chain A, domain 1"/>
    <property type="match status" value="1"/>
</dbReference>
<evidence type="ECO:0000313" key="4">
    <source>
        <dbReference type="Proteomes" id="UP000295244"/>
    </source>
</evidence>
<dbReference type="Pfam" id="PF00378">
    <property type="entry name" value="ECH_1"/>
    <property type="match status" value="1"/>
</dbReference>
<protein>
    <submittedName>
        <fullName evidence="3">2-(1,2-epoxy-1,2-dihydrophenyl)acetyl-CoA isomerase</fullName>
    </submittedName>
</protein>
<keyword evidence="4" id="KW-1185">Reference proteome</keyword>
<dbReference type="CDD" id="cd06558">
    <property type="entry name" value="crotonase-like"/>
    <property type="match status" value="1"/>
</dbReference>
<evidence type="ECO:0000256" key="1">
    <source>
        <dbReference type="ARBA" id="ARBA00005254"/>
    </source>
</evidence>
<reference evidence="3 4" key="1">
    <citation type="submission" date="2019-03" db="EMBL/GenBank/DDBJ databases">
        <title>Whole genome sequence of a novel Rubrobacter taiwanensis strain, isolated from Yellowstone National Park.</title>
        <authorList>
            <person name="Freed S."/>
            <person name="Ramaley R.F."/>
            <person name="Kyndt J.A."/>
        </authorList>
    </citation>
    <scope>NUCLEOTIDE SEQUENCE [LARGE SCALE GENOMIC DNA]</scope>
    <source>
        <strain evidence="3 4">Yellowstone</strain>
    </source>
</reference>
<dbReference type="SUPFAM" id="SSF52096">
    <property type="entry name" value="ClpP/crotonase"/>
    <property type="match status" value="1"/>
</dbReference>
<dbReference type="EMBL" id="SKBU01000026">
    <property type="protein sequence ID" value="TCJ15301.1"/>
    <property type="molecule type" value="Genomic_DNA"/>
</dbReference>
<dbReference type="Gene3D" id="1.10.12.10">
    <property type="entry name" value="Lyase 2-enoyl-coa Hydratase, Chain A, domain 2"/>
    <property type="match status" value="1"/>
</dbReference>
<evidence type="ECO:0000313" key="3">
    <source>
        <dbReference type="EMBL" id="TCJ15301.1"/>
    </source>
</evidence>
<organism evidence="3 4">
    <name type="scientific">Rubrobacter taiwanensis</name>
    <dbReference type="NCBI Taxonomy" id="185139"/>
    <lineage>
        <taxon>Bacteria</taxon>
        <taxon>Bacillati</taxon>
        <taxon>Actinomycetota</taxon>
        <taxon>Rubrobacteria</taxon>
        <taxon>Rubrobacterales</taxon>
        <taxon>Rubrobacteraceae</taxon>
        <taxon>Rubrobacter</taxon>
    </lineage>
</organism>
<dbReference type="GO" id="GO:0016853">
    <property type="term" value="F:isomerase activity"/>
    <property type="evidence" value="ECO:0007669"/>
    <property type="project" value="UniProtKB-KW"/>
</dbReference>
<proteinExistence type="inferred from homology"/>
<dbReference type="InterPro" id="IPR029045">
    <property type="entry name" value="ClpP/crotonase-like_dom_sf"/>
</dbReference>
<dbReference type="RefSeq" id="WP_132692512.1">
    <property type="nucleotide sequence ID" value="NZ_SKBU01000026.1"/>
</dbReference>